<proteinExistence type="predicted"/>
<evidence type="ECO:0000313" key="2">
    <source>
        <dbReference type="Proteomes" id="UP001321473"/>
    </source>
</evidence>
<dbReference type="Proteomes" id="UP001321473">
    <property type="component" value="Unassembled WGS sequence"/>
</dbReference>
<dbReference type="AlphaFoldDB" id="A0AAQ4ENE7"/>
<reference evidence="1 2" key="1">
    <citation type="journal article" date="2023" name="Arcadia Sci">
        <title>De novo assembly of a long-read Amblyomma americanum tick genome.</title>
        <authorList>
            <person name="Chou S."/>
            <person name="Poskanzer K.E."/>
            <person name="Rollins M."/>
            <person name="Thuy-Boun P.S."/>
        </authorList>
    </citation>
    <scope>NUCLEOTIDE SEQUENCE [LARGE SCALE GENOMIC DNA]</scope>
    <source>
        <strain evidence="1">F_SG_1</strain>
        <tissue evidence="1">Salivary glands</tissue>
    </source>
</reference>
<name>A0AAQ4ENE7_AMBAM</name>
<gene>
    <name evidence="1" type="ORF">V5799_030673</name>
</gene>
<keyword evidence="2" id="KW-1185">Reference proteome</keyword>
<protein>
    <submittedName>
        <fullName evidence="1">Uncharacterized protein</fullName>
    </submittedName>
</protein>
<dbReference type="EMBL" id="JARKHS020013454">
    <property type="protein sequence ID" value="KAK8775983.1"/>
    <property type="molecule type" value="Genomic_DNA"/>
</dbReference>
<comment type="caution">
    <text evidence="1">The sequence shown here is derived from an EMBL/GenBank/DDBJ whole genome shotgun (WGS) entry which is preliminary data.</text>
</comment>
<evidence type="ECO:0000313" key="1">
    <source>
        <dbReference type="EMBL" id="KAK8775983.1"/>
    </source>
</evidence>
<sequence>MCASLRDSPVAHLRSSDCRIARFRRRGSEAPVQVPTPEGPASSLSLWLRFPLKGWGARSAAVKINGRAVNTTELFAAQLNYRTVWLLKTMEKLDKADVLLLFIGDTPLPRSNYRWNMNGNVGCGASDAKEYHAVAEVRLHRTNM</sequence>
<organism evidence="1 2">
    <name type="scientific">Amblyomma americanum</name>
    <name type="common">Lone star tick</name>
    <dbReference type="NCBI Taxonomy" id="6943"/>
    <lineage>
        <taxon>Eukaryota</taxon>
        <taxon>Metazoa</taxon>
        <taxon>Ecdysozoa</taxon>
        <taxon>Arthropoda</taxon>
        <taxon>Chelicerata</taxon>
        <taxon>Arachnida</taxon>
        <taxon>Acari</taxon>
        <taxon>Parasitiformes</taxon>
        <taxon>Ixodida</taxon>
        <taxon>Ixodoidea</taxon>
        <taxon>Ixodidae</taxon>
        <taxon>Amblyomminae</taxon>
        <taxon>Amblyomma</taxon>
    </lineage>
</organism>
<accession>A0AAQ4ENE7</accession>